<dbReference type="Pfam" id="PF12804">
    <property type="entry name" value="NTP_transf_3"/>
    <property type="match status" value="1"/>
</dbReference>
<comment type="domain">
    <text evidence="8">The N-terminal domain determines nucleotide recognition and specific binding, while the C-terminal domain determines the specific binding to the target protein.</text>
</comment>
<comment type="subunit">
    <text evidence="8">Monomer.</text>
</comment>
<dbReference type="InterPro" id="IPR013482">
    <property type="entry name" value="Molybde_CF_guanTrfase"/>
</dbReference>
<keyword evidence="7 8" id="KW-0501">Molybdenum cofactor biosynthesis</keyword>
<dbReference type="Gene3D" id="3.90.550.10">
    <property type="entry name" value="Spore Coat Polysaccharide Biosynthesis Protein SpsA, Chain A"/>
    <property type="match status" value="1"/>
</dbReference>
<comment type="similarity">
    <text evidence="8">Belongs to the MobA family.</text>
</comment>
<evidence type="ECO:0000256" key="2">
    <source>
        <dbReference type="ARBA" id="ARBA00022679"/>
    </source>
</evidence>
<dbReference type="InterPro" id="IPR025877">
    <property type="entry name" value="MobA-like_NTP_Trfase"/>
</dbReference>
<evidence type="ECO:0000259" key="9">
    <source>
        <dbReference type="Pfam" id="PF12804"/>
    </source>
</evidence>
<dbReference type="EC" id="2.7.7.77" evidence="8"/>
<name>A0A2V4S030_9PROT</name>
<evidence type="ECO:0000256" key="7">
    <source>
        <dbReference type="ARBA" id="ARBA00023150"/>
    </source>
</evidence>
<dbReference type="InterPro" id="IPR029044">
    <property type="entry name" value="Nucleotide-diphossugar_trans"/>
</dbReference>
<evidence type="ECO:0000313" key="11">
    <source>
        <dbReference type="Proteomes" id="UP000247371"/>
    </source>
</evidence>
<reference evidence="10 11" key="1">
    <citation type="submission" date="2017-07" db="EMBL/GenBank/DDBJ databases">
        <title>A draft genome sequence of Komagataeibacter swingsii LMG 22125.</title>
        <authorList>
            <person name="Skraban J."/>
            <person name="Cleenwerck I."/>
            <person name="Vandamme P."/>
            <person name="Trcek J."/>
        </authorList>
    </citation>
    <scope>NUCLEOTIDE SEQUENCE [LARGE SCALE GENOMIC DNA]</scope>
    <source>
        <strain evidence="10 11">LMG 22125</strain>
    </source>
</reference>
<dbReference type="SUPFAM" id="SSF53448">
    <property type="entry name" value="Nucleotide-diphospho-sugar transferases"/>
    <property type="match status" value="1"/>
</dbReference>
<keyword evidence="11" id="KW-1185">Reference proteome</keyword>
<evidence type="ECO:0000256" key="4">
    <source>
        <dbReference type="ARBA" id="ARBA00022741"/>
    </source>
</evidence>
<gene>
    <name evidence="8" type="primary">mobA</name>
    <name evidence="10" type="ORF">CFR76_15090</name>
</gene>
<keyword evidence="3 8" id="KW-0479">Metal-binding</keyword>
<evidence type="ECO:0000256" key="8">
    <source>
        <dbReference type="HAMAP-Rule" id="MF_00316"/>
    </source>
</evidence>
<evidence type="ECO:0000313" key="10">
    <source>
        <dbReference type="EMBL" id="PYD68449.1"/>
    </source>
</evidence>
<keyword evidence="4 8" id="KW-0547">Nucleotide-binding</keyword>
<feature type="domain" description="MobA-like NTP transferase" evidence="9">
    <location>
        <begin position="45"/>
        <end position="167"/>
    </location>
</feature>
<keyword evidence="2 8" id="KW-0808">Transferase</keyword>
<feature type="binding site" evidence="8">
    <location>
        <position position="139"/>
    </location>
    <ligand>
        <name>GTP</name>
        <dbReference type="ChEBI" id="CHEBI:37565"/>
    </ligand>
</feature>
<proteinExistence type="inferred from homology"/>
<keyword evidence="1 8" id="KW-0963">Cytoplasm</keyword>
<organism evidence="10 11">
    <name type="scientific">Komagataeibacter swingsii</name>
    <dbReference type="NCBI Taxonomy" id="215220"/>
    <lineage>
        <taxon>Bacteria</taxon>
        <taxon>Pseudomonadati</taxon>
        <taxon>Pseudomonadota</taxon>
        <taxon>Alphaproteobacteria</taxon>
        <taxon>Acetobacterales</taxon>
        <taxon>Acetobacteraceae</taxon>
        <taxon>Komagataeibacter</taxon>
    </lineage>
</organism>
<comment type="function">
    <text evidence="8">Transfers a GMP moiety from GTP to Mo-molybdopterin (Mo-MPT) cofactor (Moco or molybdenum cofactor) to form Mo-molybdopterin guanine dinucleotide (Mo-MGD) cofactor.</text>
</comment>
<comment type="catalytic activity">
    <reaction evidence="8">
        <text>Mo-molybdopterin + GTP + H(+) = Mo-molybdopterin guanine dinucleotide + diphosphate</text>
        <dbReference type="Rhea" id="RHEA:34243"/>
        <dbReference type="ChEBI" id="CHEBI:15378"/>
        <dbReference type="ChEBI" id="CHEBI:33019"/>
        <dbReference type="ChEBI" id="CHEBI:37565"/>
        <dbReference type="ChEBI" id="CHEBI:71302"/>
        <dbReference type="ChEBI" id="CHEBI:71310"/>
        <dbReference type="EC" id="2.7.7.77"/>
    </reaction>
</comment>
<feature type="binding site" evidence="8">
    <location>
        <position position="107"/>
    </location>
    <ligand>
        <name>GTP</name>
        <dbReference type="ChEBI" id="CHEBI:37565"/>
    </ligand>
</feature>
<dbReference type="CDD" id="cd02503">
    <property type="entry name" value="MobA"/>
    <property type="match status" value="1"/>
</dbReference>
<keyword evidence="6 8" id="KW-0342">GTP-binding</keyword>
<dbReference type="GO" id="GO:1902758">
    <property type="term" value="P:bis(molybdopterin guanine dinucleotide)molybdenum biosynthetic process"/>
    <property type="evidence" value="ECO:0007669"/>
    <property type="project" value="TreeGrafter"/>
</dbReference>
<dbReference type="GO" id="GO:0046872">
    <property type="term" value="F:metal ion binding"/>
    <property type="evidence" value="ECO:0007669"/>
    <property type="project" value="UniProtKB-KW"/>
</dbReference>
<dbReference type="GO" id="GO:0005737">
    <property type="term" value="C:cytoplasm"/>
    <property type="evidence" value="ECO:0007669"/>
    <property type="project" value="UniProtKB-SubCell"/>
</dbReference>
<keyword evidence="10" id="KW-0548">Nucleotidyltransferase</keyword>
<dbReference type="PANTHER" id="PTHR19136:SF81">
    <property type="entry name" value="MOLYBDENUM COFACTOR GUANYLYLTRANSFERASE"/>
    <property type="match status" value="1"/>
</dbReference>
<evidence type="ECO:0000256" key="5">
    <source>
        <dbReference type="ARBA" id="ARBA00022842"/>
    </source>
</evidence>
<comment type="caution">
    <text evidence="10">The sequence shown here is derived from an EMBL/GenBank/DDBJ whole genome shotgun (WGS) entry which is preliminary data.</text>
</comment>
<sequence>MLDGTWYAPPEQCFAPPAHAGGGAGYGPVPPRAMRGLTMGIRVAGLVMAGGMARRMGGGDKPLLRLGNATCLQRIVARLRPCCVAMAVSANGDPARFAACGLPVLPDAIAGVGPLAGVLAGLEWAAGQGCDVLVTVPGDTPFIPPDLVPRLLPAPSFAASGGQRHSLVAAWPVGSRALLARQLDGVIPETRRELTRVRTLADALGARGVEFAVPPGGPDPFMNINTLADYAVARHHAGD</sequence>
<dbReference type="AlphaFoldDB" id="A0A2V4S030"/>
<comment type="cofactor">
    <cofactor evidence="8">
        <name>Mg(2+)</name>
        <dbReference type="ChEBI" id="CHEBI:18420"/>
    </cofactor>
</comment>
<dbReference type="PANTHER" id="PTHR19136">
    <property type="entry name" value="MOLYBDENUM COFACTOR GUANYLYLTRANSFERASE"/>
    <property type="match status" value="1"/>
</dbReference>
<evidence type="ECO:0000256" key="1">
    <source>
        <dbReference type="ARBA" id="ARBA00022490"/>
    </source>
</evidence>
<evidence type="ECO:0000256" key="6">
    <source>
        <dbReference type="ARBA" id="ARBA00023134"/>
    </source>
</evidence>
<comment type="subcellular location">
    <subcellularLocation>
        <location evidence="8">Cytoplasm</location>
    </subcellularLocation>
</comment>
<keyword evidence="5 8" id="KW-0460">Magnesium</keyword>
<dbReference type="GO" id="GO:0061603">
    <property type="term" value="F:molybdenum cofactor guanylyltransferase activity"/>
    <property type="evidence" value="ECO:0007669"/>
    <property type="project" value="UniProtKB-EC"/>
</dbReference>
<dbReference type="EMBL" id="NKUB01000033">
    <property type="protein sequence ID" value="PYD68449.1"/>
    <property type="molecule type" value="Genomic_DNA"/>
</dbReference>
<dbReference type="Proteomes" id="UP000247371">
    <property type="component" value="Unassembled WGS sequence"/>
</dbReference>
<accession>A0A2V4S030</accession>
<evidence type="ECO:0000256" key="3">
    <source>
        <dbReference type="ARBA" id="ARBA00022723"/>
    </source>
</evidence>
<protein>
    <recommendedName>
        <fullName evidence="8">Molybdenum cofactor guanylyltransferase</fullName>
        <shortName evidence="8">MoCo guanylyltransferase</shortName>
        <ecNumber evidence="8">2.7.7.77</ecNumber>
    </recommendedName>
    <alternativeName>
        <fullName evidence="8">GTP:molybdopterin guanylyltransferase</fullName>
    </alternativeName>
    <alternativeName>
        <fullName evidence="8">Mo-MPT guanylyltransferase</fullName>
    </alternativeName>
    <alternativeName>
        <fullName evidence="8">Molybdopterin guanylyltransferase</fullName>
    </alternativeName>
    <alternativeName>
        <fullName evidence="8">Molybdopterin-guanine dinucleotide synthase</fullName>
        <shortName evidence="8">MGD synthase</shortName>
    </alternativeName>
</protein>
<dbReference type="GO" id="GO:0005525">
    <property type="term" value="F:GTP binding"/>
    <property type="evidence" value="ECO:0007669"/>
    <property type="project" value="UniProtKB-UniRule"/>
</dbReference>
<feature type="binding site" evidence="8">
    <location>
        <position position="139"/>
    </location>
    <ligand>
        <name>Mg(2+)</name>
        <dbReference type="ChEBI" id="CHEBI:18420"/>
    </ligand>
</feature>
<comment type="caution">
    <text evidence="8">Lacks conserved residue(s) required for the propagation of feature annotation.</text>
</comment>
<feature type="binding site" evidence="8">
    <location>
        <position position="61"/>
    </location>
    <ligand>
        <name>GTP</name>
        <dbReference type="ChEBI" id="CHEBI:37565"/>
    </ligand>
</feature>
<dbReference type="HAMAP" id="MF_00316">
    <property type="entry name" value="MobA"/>
    <property type="match status" value="1"/>
</dbReference>